<dbReference type="OrthoDB" id="4738706at2759"/>
<feature type="region of interest" description="Disordered" evidence="1">
    <location>
        <begin position="355"/>
        <end position="379"/>
    </location>
</feature>
<dbReference type="AlphaFoldDB" id="H0EF59"/>
<feature type="region of interest" description="Disordered" evidence="1">
    <location>
        <begin position="301"/>
        <end position="327"/>
    </location>
</feature>
<evidence type="ECO:0000256" key="1">
    <source>
        <dbReference type="SAM" id="MobiDB-lite"/>
    </source>
</evidence>
<dbReference type="GO" id="GO:0007039">
    <property type="term" value="P:protein catabolic process in the vacuole"/>
    <property type="evidence" value="ECO:0007669"/>
    <property type="project" value="TreeGrafter"/>
</dbReference>
<accession>H0EF59</accession>
<dbReference type="PANTHER" id="PTHR28051">
    <property type="entry name" value="PROTEIN MTL1-RELATED"/>
    <property type="match status" value="1"/>
</dbReference>
<feature type="compositionally biased region" description="Acidic residues" evidence="1">
    <location>
        <begin position="359"/>
        <end position="368"/>
    </location>
</feature>
<feature type="region of interest" description="Disordered" evidence="1">
    <location>
        <begin position="416"/>
        <end position="478"/>
    </location>
</feature>
<dbReference type="HOGENOM" id="CLU_332340_0_0_1"/>
<dbReference type="GO" id="GO:0005773">
    <property type="term" value="C:vacuole"/>
    <property type="evidence" value="ECO:0007669"/>
    <property type="project" value="GOC"/>
</dbReference>
<organism evidence="3 4">
    <name type="scientific">Glarea lozoyensis (strain ATCC 74030 / MF5533)</name>
    <dbReference type="NCBI Taxonomy" id="1104152"/>
    <lineage>
        <taxon>Eukaryota</taxon>
        <taxon>Fungi</taxon>
        <taxon>Dikarya</taxon>
        <taxon>Ascomycota</taxon>
        <taxon>Pezizomycotina</taxon>
        <taxon>Leotiomycetes</taxon>
        <taxon>Helotiales</taxon>
        <taxon>Helotiaceae</taxon>
        <taxon>Glarea</taxon>
    </lineage>
</organism>
<reference evidence="3 4" key="1">
    <citation type="journal article" date="2012" name="Eukaryot. Cell">
        <title>Genome sequence of the fungus Glarea lozoyensis: the first genome sequence of a species from the Helotiaceae family.</title>
        <authorList>
            <person name="Youssar L."/>
            <person name="Gruening B.A."/>
            <person name="Erxleben A."/>
            <person name="Guenther S."/>
            <person name="Huettel W."/>
        </authorList>
    </citation>
    <scope>NUCLEOTIDE SEQUENCE [LARGE SCALE GENOMIC DNA]</scope>
    <source>
        <strain evidence="4">ATCC 74030 / MF5533</strain>
    </source>
</reference>
<name>H0EF59_GLAL7</name>
<evidence type="ECO:0000313" key="4">
    <source>
        <dbReference type="Proteomes" id="UP000005446"/>
    </source>
</evidence>
<dbReference type="Pfam" id="PF08550">
    <property type="entry name" value="GATA_AreA"/>
    <property type="match status" value="1"/>
</dbReference>
<feature type="compositionally biased region" description="Low complexity" evidence="1">
    <location>
        <begin position="421"/>
        <end position="443"/>
    </location>
</feature>
<sequence>MDEDIPQDEYFEWEDIISYKAATAPRTMEDVTHSPINLFNRHSNEDLDFLPQYESPTSFRKHMLAPKGVIDPKSAQPDQIEKIERAEDDTAIIAPPSKHVDYLSHDWCEEDIWSTWKYLKSTRQVYKNSERLANASWRMWMKERHQLPETEPLAINWQKERDTTWLYGPLQPKSESMSDSLQSSQVIADSKMPVRPILKKPSLSETLLRKSISCAALAREANIASKEALNLVRHGISRQTSLPAHLSMNTEERTKAWLGSHSKLHPSKTPPAKSVRFSDQIEESSTVSPGSSIITIVESIFEDSDEEDDENSDVETSPKSLATATPPTAEIASLALDETTEDDNEMVFNFGEYTLSPECESEASDESTGDYFGSEQPDSQDVTMSILGAVREDLVDSVMDEFWAIFNQEWDAGFKQRNGDSRGSSNSSNDSTSASRANASTGRVQRKRQRGESENSDGDDARDVRARQQPKSKRGSEDLIKFACPFRKHDNSTYNIYTHRLDTHITVASEDICEVKVGTAPEGITAEIERQLRSRKKAHPNQSEEDRWRDIYKILFPNHEIPSPYFEAVHTEGPSSPDSRELSNYEDYIRRELPRLVRSNIESVVRHETQPLEAALIGNLVSIIQDCQDRVFRSYRETQGFDHDMTNEAQVKDEVAAAAVLDPVRPWMDSMSHPNWQQVERADDEADWWMNI</sequence>
<feature type="domain" description="Nitrogen regulatory protein areA GATA-like" evidence="2">
    <location>
        <begin position="116"/>
        <end position="142"/>
    </location>
</feature>
<dbReference type="PANTHER" id="PTHR28051:SF1">
    <property type="entry name" value="PROTEIN MTL1-RELATED"/>
    <property type="match status" value="1"/>
</dbReference>
<gene>
    <name evidence="3" type="ORF">M7I_1097</name>
</gene>
<dbReference type="Proteomes" id="UP000005446">
    <property type="component" value="Unassembled WGS sequence"/>
</dbReference>
<evidence type="ECO:0000259" key="2">
    <source>
        <dbReference type="Pfam" id="PF08550"/>
    </source>
</evidence>
<dbReference type="InParanoid" id="H0EF59"/>
<dbReference type="GO" id="GO:0042149">
    <property type="term" value="P:cellular response to glucose starvation"/>
    <property type="evidence" value="ECO:0007669"/>
    <property type="project" value="TreeGrafter"/>
</dbReference>
<comment type="caution">
    <text evidence="3">The sequence shown here is derived from an EMBL/GenBank/DDBJ whole genome shotgun (WGS) entry which is preliminary data.</text>
</comment>
<evidence type="ECO:0000313" key="3">
    <source>
        <dbReference type="EMBL" id="EHL02835.1"/>
    </source>
</evidence>
<protein>
    <submittedName>
        <fullName evidence="3">Putative Resistance to glucose repression protein 1</fullName>
    </submittedName>
</protein>
<proteinExistence type="predicted"/>
<feature type="compositionally biased region" description="Acidic residues" evidence="1">
    <location>
        <begin position="301"/>
        <end position="313"/>
    </location>
</feature>
<dbReference type="InterPro" id="IPR013860">
    <property type="entry name" value="AreA_GATA"/>
</dbReference>
<dbReference type="InterPro" id="IPR052292">
    <property type="entry name" value="Glucose_repression_reg"/>
</dbReference>
<dbReference type="EMBL" id="AGUE01000018">
    <property type="protein sequence ID" value="EHL02835.1"/>
    <property type="molecule type" value="Genomic_DNA"/>
</dbReference>
<keyword evidence="4" id="KW-1185">Reference proteome</keyword>